<evidence type="ECO:0000256" key="2">
    <source>
        <dbReference type="ARBA" id="ARBA00022692"/>
    </source>
</evidence>
<feature type="compositionally biased region" description="Basic and acidic residues" evidence="5">
    <location>
        <begin position="49"/>
        <end position="73"/>
    </location>
</feature>
<comment type="caution">
    <text evidence="7">The sequence shown here is derived from an EMBL/GenBank/DDBJ whole genome shotgun (WGS) entry which is preliminary data.</text>
</comment>
<feature type="compositionally biased region" description="Low complexity" evidence="5">
    <location>
        <begin position="268"/>
        <end position="278"/>
    </location>
</feature>
<dbReference type="EMBL" id="CAJHNJ030000068">
    <property type="protein sequence ID" value="CAG9133804.1"/>
    <property type="molecule type" value="Genomic_DNA"/>
</dbReference>
<keyword evidence="8" id="KW-1185">Reference proteome</keyword>
<dbReference type="GO" id="GO:0071683">
    <property type="term" value="C:sensory dendrite"/>
    <property type="evidence" value="ECO:0007669"/>
    <property type="project" value="TreeGrafter"/>
</dbReference>
<reference evidence="7" key="1">
    <citation type="submission" date="2020-11" db="EMBL/GenBank/DDBJ databases">
        <authorList>
            <person name="Whiteford S."/>
        </authorList>
    </citation>
    <scope>NUCLEOTIDE SEQUENCE</scope>
</reference>
<protein>
    <submittedName>
        <fullName evidence="7">(diamondback moth) hypothetical protein</fullName>
    </submittedName>
</protein>
<feature type="compositionally biased region" description="Basic and acidic residues" evidence="5">
    <location>
        <begin position="15"/>
        <end position="36"/>
    </location>
</feature>
<feature type="region of interest" description="Disordered" evidence="5">
    <location>
        <begin position="311"/>
        <end position="347"/>
    </location>
</feature>
<feature type="transmembrane region" description="Helical" evidence="6">
    <location>
        <begin position="713"/>
        <end position="740"/>
    </location>
</feature>
<feature type="region of interest" description="Disordered" evidence="5">
    <location>
        <begin position="1"/>
        <end position="88"/>
    </location>
</feature>
<dbReference type="Proteomes" id="UP000653454">
    <property type="component" value="Unassembled WGS sequence"/>
</dbReference>
<dbReference type="GO" id="GO:0042330">
    <property type="term" value="P:taxis"/>
    <property type="evidence" value="ECO:0007669"/>
    <property type="project" value="TreeGrafter"/>
</dbReference>
<dbReference type="Pfam" id="PF15795">
    <property type="entry name" value="Spec3"/>
    <property type="match status" value="1"/>
</dbReference>
<feature type="region of interest" description="Disordered" evidence="5">
    <location>
        <begin position="261"/>
        <end position="296"/>
    </location>
</feature>
<feature type="compositionally biased region" description="Polar residues" evidence="5">
    <location>
        <begin position="412"/>
        <end position="427"/>
    </location>
</feature>
<comment type="subcellular location">
    <subcellularLocation>
        <location evidence="1">Membrane</location>
        <topology evidence="1">Multi-pass membrane protein</topology>
    </subcellularLocation>
</comment>
<evidence type="ECO:0000256" key="3">
    <source>
        <dbReference type="ARBA" id="ARBA00022989"/>
    </source>
</evidence>
<keyword evidence="2 6" id="KW-0812">Transmembrane</keyword>
<dbReference type="InterPro" id="IPR026673">
    <property type="entry name" value="SPEC3/Stum"/>
</dbReference>
<gene>
    <name evidence="7" type="ORF">PLXY2_LOCUS12080</name>
</gene>
<feature type="compositionally biased region" description="Basic and acidic residues" evidence="5">
    <location>
        <begin position="333"/>
        <end position="347"/>
    </location>
</feature>
<feature type="compositionally biased region" description="Polar residues" evidence="5">
    <location>
        <begin position="1"/>
        <end position="11"/>
    </location>
</feature>
<feature type="compositionally biased region" description="Polar residues" evidence="5">
    <location>
        <begin position="619"/>
        <end position="635"/>
    </location>
</feature>
<dbReference type="PANTHER" id="PTHR21676">
    <property type="entry name" value="PROTEIN STUM"/>
    <property type="match status" value="1"/>
</dbReference>
<proteinExistence type="predicted"/>
<feature type="region of interest" description="Disordered" evidence="5">
    <location>
        <begin position="379"/>
        <end position="466"/>
    </location>
</feature>
<evidence type="ECO:0000313" key="8">
    <source>
        <dbReference type="Proteomes" id="UP000653454"/>
    </source>
</evidence>
<dbReference type="GO" id="GO:0050954">
    <property type="term" value="P:sensory perception of mechanical stimulus"/>
    <property type="evidence" value="ECO:0007669"/>
    <property type="project" value="TreeGrafter"/>
</dbReference>
<dbReference type="PANTHER" id="PTHR21676:SF6">
    <property type="entry name" value="PROTEIN STUM"/>
    <property type="match status" value="1"/>
</dbReference>
<keyword evidence="3 6" id="KW-1133">Transmembrane helix</keyword>
<evidence type="ECO:0000313" key="7">
    <source>
        <dbReference type="EMBL" id="CAG9133804.1"/>
    </source>
</evidence>
<evidence type="ECO:0000256" key="6">
    <source>
        <dbReference type="SAM" id="Phobius"/>
    </source>
</evidence>
<sequence length="776" mass="85171">MSSIASLNTLMKGQKASEKSPELTKKNSKVDLKEKSMSLSSVNSFMQGVKKDDAKSSEPPKSATKKETKDAETKYSSTESSTDEIMKQDIHTQVDNTITNEKGELVILTKKSIVSMTTAAITAQPLEIVTTVTNQLPTSLEKAREKGMFERHSSRDSILGKDTKAKEEEVKPATKEEVKPVVEEKKGTADEKKKESVEEKKNETAEEKKRDSAKPVKDMARLTTIFTDDSVKLKPLQPPYNNPQVEKVKQKIDDILRSPEVSPQNILSSAAAEPASSKSKFKNMASKSGPKTDMTAKLMDMKSLVAKQIEKEEEAEMRTEATKIVDSIITPVEEPKPTTTDSKKEEVKTIEPVVTVVNEKKTNGPKKDLLKAMTAAAVVKQEAEVEVQSSNVSTPVDKMEVQNKMADGASEASATSNGGFPQSTSTTPKPPARAKHSAQSKNSSTNNEKPPPDSKEESPDPNMKQPNICSRLMSKCAAKCCPCCVKPDAEDMEKIAKVEEGKAGWMSKINCCKKKEVDAESMATDAEAGFRKVSIDFENETKTKRKRKFRDILCGCCGRSRRVSDAGSAAEVGCCGRRRQVVERRDSILSDRPPTTCCDNRLFNWLRGACRRSERGSRRNSMFSKNKSLSPTIPSEDNRPKLDPSLIEHSSTMRGAIPILPQALAYLCLVCNVIVPGLGTVFSGMFCLCFGIPRFGAHDGPRPRIGAFVMNLFVGAGQLFTVLFCLVGWGWSIWWGVIMIRVSRKYRRLKAEAEAAAAAEAAQAAPPVTTNNHARV</sequence>
<organism evidence="7 8">
    <name type="scientific">Plutella xylostella</name>
    <name type="common">Diamondback moth</name>
    <name type="synonym">Plutella maculipennis</name>
    <dbReference type="NCBI Taxonomy" id="51655"/>
    <lineage>
        <taxon>Eukaryota</taxon>
        <taxon>Metazoa</taxon>
        <taxon>Ecdysozoa</taxon>
        <taxon>Arthropoda</taxon>
        <taxon>Hexapoda</taxon>
        <taxon>Insecta</taxon>
        <taxon>Pterygota</taxon>
        <taxon>Neoptera</taxon>
        <taxon>Endopterygota</taxon>
        <taxon>Lepidoptera</taxon>
        <taxon>Glossata</taxon>
        <taxon>Ditrysia</taxon>
        <taxon>Yponomeutoidea</taxon>
        <taxon>Plutellidae</taxon>
        <taxon>Plutella</taxon>
    </lineage>
</organism>
<dbReference type="GO" id="GO:0019230">
    <property type="term" value="P:proprioception"/>
    <property type="evidence" value="ECO:0007669"/>
    <property type="project" value="TreeGrafter"/>
</dbReference>
<keyword evidence="4 6" id="KW-0472">Membrane</keyword>
<evidence type="ECO:0000256" key="4">
    <source>
        <dbReference type="ARBA" id="ARBA00023136"/>
    </source>
</evidence>
<feature type="region of interest" description="Disordered" evidence="5">
    <location>
        <begin position="144"/>
        <end position="217"/>
    </location>
</feature>
<name>A0A8S4G1Q3_PLUXY</name>
<feature type="region of interest" description="Disordered" evidence="5">
    <location>
        <begin position="617"/>
        <end position="641"/>
    </location>
</feature>
<evidence type="ECO:0000256" key="5">
    <source>
        <dbReference type="SAM" id="MobiDB-lite"/>
    </source>
</evidence>
<accession>A0A8S4G1Q3</accession>
<dbReference type="AlphaFoldDB" id="A0A8S4G1Q3"/>
<dbReference type="GO" id="GO:0016020">
    <property type="term" value="C:membrane"/>
    <property type="evidence" value="ECO:0007669"/>
    <property type="project" value="UniProtKB-SubCell"/>
</dbReference>
<feature type="compositionally biased region" description="Polar residues" evidence="5">
    <location>
        <begin position="37"/>
        <end position="46"/>
    </location>
</feature>
<evidence type="ECO:0000256" key="1">
    <source>
        <dbReference type="ARBA" id="ARBA00004141"/>
    </source>
</evidence>